<organism evidence="2 3">
    <name type="scientific">Microbacterium stercoris</name>
    <dbReference type="NCBI Taxonomy" id="2820289"/>
    <lineage>
        <taxon>Bacteria</taxon>
        <taxon>Bacillati</taxon>
        <taxon>Actinomycetota</taxon>
        <taxon>Actinomycetes</taxon>
        <taxon>Micrococcales</taxon>
        <taxon>Microbacteriaceae</taxon>
        <taxon>Microbacterium</taxon>
    </lineage>
</organism>
<accession>A0A939QHB8</accession>
<dbReference type="EMBL" id="JAGFOA010000002">
    <property type="protein sequence ID" value="MBO3662944.1"/>
    <property type="molecule type" value="Genomic_DNA"/>
</dbReference>
<name>A0A939QHB8_9MICO</name>
<gene>
    <name evidence="2" type="ORF">J5V96_05385</name>
</gene>
<dbReference type="AlphaFoldDB" id="A0A939QHB8"/>
<reference evidence="2" key="1">
    <citation type="submission" date="2021-03" db="EMBL/GenBank/DDBJ databases">
        <title>Microbacterium sp. nov., a novel actinobacterium isolated from cow dung.</title>
        <authorList>
            <person name="Zhang L."/>
        </authorList>
    </citation>
    <scope>NUCLEOTIDE SEQUENCE</scope>
    <source>
        <strain evidence="2">NEAU-LLB</strain>
    </source>
</reference>
<dbReference type="PROSITE" id="PS51186">
    <property type="entry name" value="GNAT"/>
    <property type="match status" value="1"/>
</dbReference>
<dbReference type="CDD" id="cd04301">
    <property type="entry name" value="NAT_SF"/>
    <property type="match status" value="1"/>
</dbReference>
<proteinExistence type="predicted"/>
<dbReference type="GO" id="GO:0016747">
    <property type="term" value="F:acyltransferase activity, transferring groups other than amino-acyl groups"/>
    <property type="evidence" value="ECO:0007669"/>
    <property type="project" value="InterPro"/>
</dbReference>
<dbReference type="RefSeq" id="WP_208501412.1">
    <property type="nucleotide sequence ID" value="NZ_JAGFOA010000002.1"/>
</dbReference>
<comment type="caution">
    <text evidence="2">The sequence shown here is derived from an EMBL/GenBank/DDBJ whole genome shotgun (WGS) entry which is preliminary data.</text>
</comment>
<dbReference type="SUPFAM" id="SSF55729">
    <property type="entry name" value="Acyl-CoA N-acyltransferases (Nat)"/>
    <property type="match status" value="1"/>
</dbReference>
<feature type="domain" description="N-acetyltransferase" evidence="1">
    <location>
        <begin position="16"/>
        <end position="179"/>
    </location>
</feature>
<keyword evidence="3" id="KW-1185">Reference proteome</keyword>
<dbReference type="Proteomes" id="UP000680132">
    <property type="component" value="Unassembled WGS sequence"/>
</dbReference>
<evidence type="ECO:0000259" key="1">
    <source>
        <dbReference type="PROSITE" id="PS51186"/>
    </source>
</evidence>
<evidence type="ECO:0000313" key="3">
    <source>
        <dbReference type="Proteomes" id="UP000680132"/>
    </source>
</evidence>
<dbReference type="Pfam" id="PF13302">
    <property type="entry name" value="Acetyltransf_3"/>
    <property type="match status" value="1"/>
</dbReference>
<protein>
    <submittedName>
        <fullName evidence="2">GNAT family N-acetyltransferase</fullName>
    </submittedName>
</protein>
<evidence type="ECO:0000313" key="2">
    <source>
        <dbReference type="EMBL" id="MBO3662944.1"/>
    </source>
</evidence>
<dbReference type="InterPro" id="IPR016181">
    <property type="entry name" value="Acyl_CoA_acyltransferase"/>
</dbReference>
<sequence length="188" mass="21159">MDPLDAVVWPVFTERLALRRATAADADSVWQWRKLPEVGEWITRAPTDHHTFVEQFIDPTRLAVTLIVELDGQPIGDLMLKIEDGWTQAEVADQGVATQAELGWVLDPAHQGRGYATEAVRGAIGVCFEQLGLRRVHAGCFAANEPSWRVMERLGMRREEHSRKTGLHRSGVWMDGMNYGLLAEEWQG</sequence>
<dbReference type="InterPro" id="IPR051531">
    <property type="entry name" value="N-acetyltransferase"/>
</dbReference>
<dbReference type="Gene3D" id="3.40.630.30">
    <property type="match status" value="1"/>
</dbReference>
<dbReference type="PANTHER" id="PTHR43792">
    <property type="entry name" value="GNAT FAMILY, PUTATIVE (AFU_ORTHOLOGUE AFUA_3G00765)-RELATED-RELATED"/>
    <property type="match status" value="1"/>
</dbReference>
<dbReference type="InterPro" id="IPR000182">
    <property type="entry name" value="GNAT_dom"/>
</dbReference>